<keyword evidence="2" id="KW-0560">Oxidoreductase</keyword>
<name>A0A9D1VJ63_9LACO</name>
<accession>A0A9D1VJ63</accession>
<gene>
    <name evidence="2" type="ORF">H9856_06425</name>
</gene>
<dbReference type="InterPro" id="IPR011008">
    <property type="entry name" value="Dimeric_a/b-barrel"/>
</dbReference>
<dbReference type="Gene3D" id="3.30.70.100">
    <property type="match status" value="1"/>
</dbReference>
<evidence type="ECO:0000313" key="2">
    <source>
        <dbReference type="EMBL" id="HIX36009.1"/>
    </source>
</evidence>
<dbReference type="Pfam" id="PF03992">
    <property type="entry name" value="ABM"/>
    <property type="match status" value="1"/>
</dbReference>
<comment type="caution">
    <text evidence="2">The sequence shown here is derived from an EMBL/GenBank/DDBJ whole genome shotgun (WGS) entry which is preliminary data.</text>
</comment>
<dbReference type="InterPro" id="IPR007138">
    <property type="entry name" value="ABM_dom"/>
</dbReference>
<proteinExistence type="predicted"/>
<sequence>MISQIHYAAGSKAYIDGEISKYADRRLQPVESIDTADKYEIYDLSDKNNVLGDSIDLIIDYAVGNDEFKGVVHYQAFDLSKKRDQSVAKAIRDALDNAYNDPDSGFVNGYLAHRKDHPLTIIMLSIWQSEEALDKWLQSDAYTTLKQFTNQRIRNFTETFKTI</sequence>
<dbReference type="GO" id="GO:0004497">
    <property type="term" value="F:monooxygenase activity"/>
    <property type="evidence" value="ECO:0007669"/>
    <property type="project" value="UniProtKB-KW"/>
</dbReference>
<dbReference type="AlphaFoldDB" id="A0A9D1VJ63"/>
<protein>
    <submittedName>
        <fullName evidence="2">Antibiotic biosynthesis monooxygenase</fullName>
    </submittedName>
</protein>
<feature type="domain" description="ABM" evidence="1">
    <location>
        <begin position="71"/>
        <end position="163"/>
    </location>
</feature>
<reference evidence="2" key="2">
    <citation type="submission" date="2021-04" db="EMBL/GenBank/DDBJ databases">
        <authorList>
            <person name="Gilroy R."/>
        </authorList>
    </citation>
    <scope>NUCLEOTIDE SEQUENCE</scope>
    <source>
        <strain evidence="2">ChiSxjej3B15-572</strain>
    </source>
</reference>
<evidence type="ECO:0000313" key="3">
    <source>
        <dbReference type="Proteomes" id="UP000824231"/>
    </source>
</evidence>
<reference evidence="2" key="1">
    <citation type="journal article" date="2021" name="PeerJ">
        <title>Extensive microbial diversity within the chicken gut microbiome revealed by metagenomics and culture.</title>
        <authorList>
            <person name="Gilroy R."/>
            <person name="Ravi A."/>
            <person name="Getino M."/>
            <person name="Pursley I."/>
            <person name="Horton D.L."/>
            <person name="Alikhan N.F."/>
            <person name="Baker D."/>
            <person name="Gharbi K."/>
            <person name="Hall N."/>
            <person name="Watson M."/>
            <person name="Adriaenssens E.M."/>
            <person name="Foster-Nyarko E."/>
            <person name="Jarju S."/>
            <person name="Secka A."/>
            <person name="Antonio M."/>
            <person name="Oren A."/>
            <person name="Chaudhuri R.R."/>
            <person name="La Ragione R."/>
            <person name="Hildebrand F."/>
            <person name="Pallen M.J."/>
        </authorList>
    </citation>
    <scope>NUCLEOTIDE SEQUENCE</scope>
    <source>
        <strain evidence="2">ChiSxjej3B15-572</strain>
    </source>
</reference>
<organism evidence="2 3">
    <name type="scientific">Candidatus Limosilactobacillus merdigallinarum</name>
    <dbReference type="NCBI Taxonomy" id="2838652"/>
    <lineage>
        <taxon>Bacteria</taxon>
        <taxon>Bacillati</taxon>
        <taxon>Bacillota</taxon>
        <taxon>Bacilli</taxon>
        <taxon>Lactobacillales</taxon>
        <taxon>Lactobacillaceae</taxon>
        <taxon>Limosilactobacillus</taxon>
    </lineage>
</organism>
<evidence type="ECO:0000259" key="1">
    <source>
        <dbReference type="PROSITE" id="PS51725"/>
    </source>
</evidence>
<dbReference type="EMBL" id="DXFH01000025">
    <property type="protein sequence ID" value="HIX36009.1"/>
    <property type="molecule type" value="Genomic_DNA"/>
</dbReference>
<dbReference type="SUPFAM" id="SSF54909">
    <property type="entry name" value="Dimeric alpha+beta barrel"/>
    <property type="match status" value="1"/>
</dbReference>
<dbReference type="Proteomes" id="UP000824231">
    <property type="component" value="Unassembled WGS sequence"/>
</dbReference>
<dbReference type="PROSITE" id="PS51725">
    <property type="entry name" value="ABM"/>
    <property type="match status" value="1"/>
</dbReference>
<keyword evidence="2" id="KW-0503">Monooxygenase</keyword>